<gene>
    <name evidence="25" type="ORF">HYN59_17005</name>
</gene>
<evidence type="ECO:0000256" key="6">
    <source>
        <dbReference type="ARBA" id="ARBA00012487"/>
    </source>
</evidence>
<name>A0A2S1R203_9FLAO</name>
<keyword evidence="9" id="KW-0444">Lipid biosynthesis</keyword>
<evidence type="ECO:0000256" key="4">
    <source>
        <dbReference type="ARBA" id="ARBA00005189"/>
    </source>
</evidence>
<organism evidence="25 26">
    <name type="scientific">Flavobacterium album</name>
    <dbReference type="NCBI Taxonomy" id="2175091"/>
    <lineage>
        <taxon>Bacteria</taxon>
        <taxon>Pseudomonadati</taxon>
        <taxon>Bacteroidota</taxon>
        <taxon>Flavobacteriia</taxon>
        <taxon>Flavobacteriales</taxon>
        <taxon>Flavobacteriaceae</taxon>
        <taxon>Flavobacterium</taxon>
    </lineage>
</organism>
<comment type="similarity">
    <text evidence="5">Belongs to the CDS family.</text>
</comment>
<feature type="transmembrane region" description="Helical" evidence="24">
    <location>
        <begin position="114"/>
        <end position="130"/>
    </location>
</feature>
<evidence type="ECO:0000256" key="3">
    <source>
        <dbReference type="ARBA" id="ARBA00005119"/>
    </source>
</evidence>
<dbReference type="AlphaFoldDB" id="A0A2S1R203"/>
<dbReference type="PANTHER" id="PTHR46382:SF1">
    <property type="entry name" value="PHOSPHATIDATE CYTIDYLYLTRANSFERASE"/>
    <property type="match status" value="1"/>
</dbReference>
<keyword evidence="15 24" id="KW-0472">Membrane</keyword>
<feature type="transmembrane region" description="Helical" evidence="24">
    <location>
        <begin position="142"/>
        <end position="167"/>
    </location>
</feature>
<evidence type="ECO:0000313" key="26">
    <source>
        <dbReference type="Proteomes" id="UP000244929"/>
    </source>
</evidence>
<evidence type="ECO:0000256" key="21">
    <source>
        <dbReference type="ARBA" id="ARBA00032396"/>
    </source>
</evidence>
<dbReference type="OrthoDB" id="9799199at2"/>
<comment type="pathway">
    <text evidence="3">Phospholipid metabolism; CDP-diacylglycerol biosynthesis; CDP-diacylglycerol from sn-glycerol 3-phosphate: step 3/3.</text>
</comment>
<evidence type="ECO:0000256" key="17">
    <source>
        <dbReference type="ARBA" id="ARBA00023264"/>
    </source>
</evidence>
<dbReference type="EC" id="2.7.7.41" evidence="6"/>
<keyword evidence="10 25" id="KW-0808">Transferase</keyword>
<dbReference type="Pfam" id="PF01148">
    <property type="entry name" value="CTP_transf_1"/>
    <property type="match status" value="1"/>
</dbReference>
<keyword evidence="16" id="KW-0594">Phospholipid biosynthesis</keyword>
<keyword evidence="14" id="KW-0443">Lipid metabolism</keyword>
<dbReference type="GO" id="GO:0005886">
    <property type="term" value="C:plasma membrane"/>
    <property type="evidence" value="ECO:0007669"/>
    <property type="project" value="UniProtKB-SubCell"/>
</dbReference>
<feature type="transmembrane region" description="Helical" evidence="24">
    <location>
        <begin position="52"/>
        <end position="70"/>
    </location>
</feature>
<evidence type="ECO:0000256" key="16">
    <source>
        <dbReference type="ARBA" id="ARBA00023209"/>
    </source>
</evidence>
<comment type="pathway">
    <text evidence="4">Lipid metabolism.</text>
</comment>
<comment type="subcellular location">
    <subcellularLocation>
        <location evidence="2">Cell membrane</location>
        <topology evidence="2">Multi-pass membrane protein</topology>
    </subcellularLocation>
</comment>
<protein>
    <recommendedName>
        <fullName evidence="7">Phosphatidate cytidylyltransferase</fullName>
        <ecNumber evidence="6">2.7.7.41</ecNumber>
    </recommendedName>
    <alternativeName>
        <fullName evidence="20">CDP-DAG synthase</fullName>
    </alternativeName>
    <alternativeName>
        <fullName evidence="22">CDP-DG synthase</fullName>
    </alternativeName>
    <alternativeName>
        <fullName evidence="18">CDP-diacylglycerol synthase</fullName>
    </alternativeName>
    <alternativeName>
        <fullName evidence="21">CDP-diglyceride pyrophosphorylase</fullName>
    </alternativeName>
    <alternativeName>
        <fullName evidence="23">CDP-diglyceride synthase</fullName>
    </alternativeName>
    <alternativeName>
        <fullName evidence="19">CTP:phosphatidate cytidylyltransferase</fullName>
    </alternativeName>
</protein>
<keyword evidence="11 24" id="KW-0812">Transmembrane</keyword>
<evidence type="ECO:0000256" key="15">
    <source>
        <dbReference type="ARBA" id="ARBA00023136"/>
    </source>
</evidence>
<evidence type="ECO:0000256" key="14">
    <source>
        <dbReference type="ARBA" id="ARBA00023098"/>
    </source>
</evidence>
<feature type="transmembrane region" description="Helical" evidence="24">
    <location>
        <begin position="259"/>
        <end position="279"/>
    </location>
</feature>
<dbReference type="EMBL" id="CP029186">
    <property type="protein sequence ID" value="AWH86700.1"/>
    <property type="molecule type" value="Genomic_DNA"/>
</dbReference>
<evidence type="ECO:0000256" key="1">
    <source>
        <dbReference type="ARBA" id="ARBA00001698"/>
    </source>
</evidence>
<sequence length="280" mass="30705">MNESTVRALSGIVYIALLLGATLYSPISFVILFGIFMLIAITEFCRLVNLNYPLPLILGAASLGLFTFVIPNNDLSANLSLCIGSIFIASLLLEELFSQRPSAQKNSTVKYAQLFGYVIFPFILIVKLPITTTYGTESGSGIIPYLPQIVIGAFTIIWTNDTFAYIIGKSIGKHKLFERISPKKTIEGFLGGMAFAIAAAYILSLYYKNFSPLQWMVSAVILVIFGTLGDLVESKFKRVAGVKDSGSIMPGHGGILDRLDSIIFAIPFLFLYYQIISYVS</sequence>
<comment type="catalytic activity">
    <reaction evidence="1">
        <text>a 1,2-diacyl-sn-glycero-3-phosphate + CTP + H(+) = a CDP-1,2-diacyl-sn-glycerol + diphosphate</text>
        <dbReference type="Rhea" id="RHEA:16229"/>
        <dbReference type="ChEBI" id="CHEBI:15378"/>
        <dbReference type="ChEBI" id="CHEBI:33019"/>
        <dbReference type="ChEBI" id="CHEBI:37563"/>
        <dbReference type="ChEBI" id="CHEBI:58332"/>
        <dbReference type="ChEBI" id="CHEBI:58608"/>
        <dbReference type="EC" id="2.7.7.41"/>
    </reaction>
</comment>
<evidence type="ECO:0000256" key="19">
    <source>
        <dbReference type="ARBA" id="ARBA00031825"/>
    </source>
</evidence>
<evidence type="ECO:0000256" key="13">
    <source>
        <dbReference type="ARBA" id="ARBA00022989"/>
    </source>
</evidence>
<evidence type="ECO:0000256" key="20">
    <source>
        <dbReference type="ARBA" id="ARBA00032253"/>
    </source>
</evidence>
<dbReference type="GO" id="GO:0004605">
    <property type="term" value="F:phosphatidate cytidylyltransferase activity"/>
    <property type="evidence" value="ECO:0007669"/>
    <property type="project" value="UniProtKB-EC"/>
</dbReference>
<dbReference type="GO" id="GO:0016024">
    <property type="term" value="P:CDP-diacylglycerol biosynthetic process"/>
    <property type="evidence" value="ECO:0007669"/>
    <property type="project" value="TreeGrafter"/>
</dbReference>
<feature type="transmembrane region" description="Helical" evidence="24">
    <location>
        <begin position="12"/>
        <end position="40"/>
    </location>
</feature>
<evidence type="ECO:0000256" key="24">
    <source>
        <dbReference type="SAM" id="Phobius"/>
    </source>
</evidence>
<evidence type="ECO:0000256" key="12">
    <source>
        <dbReference type="ARBA" id="ARBA00022695"/>
    </source>
</evidence>
<evidence type="ECO:0000256" key="22">
    <source>
        <dbReference type="ARBA" id="ARBA00032743"/>
    </source>
</evidence>
<keyword evidence="26" id="KW-1185">Reference proteome</keyword>
<proteinExistence type="inferred from homology"/>
<evidence type="ECO:0000256" key="8">
    <source>
        <dbReference type="ARBA" id="ARBA00022475"/>
    </source>
</evidence>
<keyword evidence="17" id="KW-1208">Phospholipid metabolism</keyword>
<evidence type="ECO:0000256" key="5">
    <source>
        <dbReference type="ARBA" id="ARBA00010185"/>
    </source>
</evidence>
<keyword evidence="13 24" id="KW-1133">Transmembrane helix</keyword>
<accession>A0A2S1R203</accession>
<evidence type="ECO:0000256" key="7">
    <source>
        <dbReference type="ARBA" id="ARBA00019373"/>
    </source>
</evidence>
<evidence type="ECO:0000313" key="25">
    <source>
        <dbReference type="EMBL" id="AWH86700.1"/>
    </source>
</evidence>
<dbReference type="KEGG" id="falb:HYN59_17005"/>
<evidence type="ECO:0000256" key="9">
    <source>
        <dbReference type="ARBA" id="ARBA00022516"/>
    </source>
</evidence>
<evidence type="ECO:0000256" key="10">
    <source>
        <dbReference type="ARBA" id="ARBA00022679"/>
    </source>
</evidence>
<feature type="transmembrane region" description="Helical" evidence="24">
    <location>
        <begin position="76"/>
        <end position="93"/>
    </location>
</feature>
<dbReference type="Proteomes" id="UP000244929">
    <property type="component" value="Chromosome"/>
</dbReference>
<evidence type="ECO:0000256" key="11">
    <source>
        <dbReference type="ARBA" id="ARBA00022692"/>
    </source>
</evidence>
<feature type="transmembrane region" description="Helical" evidence="24">
    <location>
        <begin position="213"/>
        <end position="232"/>
    </location>
</feature>
<feature type="transmembrane region" description="Helical" evidence="24">
    <location>
        <begin position="188"/>
        <end position="207"/>
    </location>
</feature>
<evidence type="ECO:0000256" key="23">
    <source>
        <dbReference type="ARBA" id="ARBA00033406"/>
    </source>
</evidence>
<dbReference type="PANTHER" id="PTHR46382">
    <property type="entry name" value="PHOSPHATIDATE CYTIDYLYLTRANSFERASE"/>
    <property type="match status" value="1"/>
</dbReference>
<evidence type="ECO:0000256" key="18">
    <source>
        <dbReference type="ARBA" id="ARBA00029893"/>
    </source>
</evidence>
<keyword evidence="12 25" id="KW-0548">Nucleotidyltransferase</keyword>
<keyword evidence="8" id="KW-1003">Cell membrane</keyword>
<evidence type="ECO:0000256" key="2">
    <source>
        <dbReference type="ARBA" id="ARBA00004651"/>
    </source>
</evidence>
<reference evidence="25 26" key="1">
    <citation type="submission" date="2018-04" db="EMBL/GenBank/DDBJ databases">
        <title>Genome sequencing of Flavobacterium sp. HYN0059.</title>
        <authorList>
            <person name="Yi H."/>
            <person name="Baek C."/>
        </authorList>
    </citation>
    <scope>NUCLEOTIDE SEQUENCE [LARGE SCALE GENOMIC DNA]</scope>
    <source>
        <strain evidence="25 26">HYN0059</strain>
    </source>
</reference>
<dbReference type="RefSeq" id="WP_108779422.1">
    <property type="nucleotide sequence ID" value="NZ_CP029186.1"/>
</dbReference>